<organism evidence="2 3">
    <name type="scientific">Tranquillimonas alkanivorans</name>
    <dbReference type="NCBI Taxonomy" id="441119"/>
    <lineage>
        <taxon>Bacteria</taxon>
        <taxon>Pseudomonadati</taxon>
        <taxon>Pseudomonadota</taxon>
        <taxon>Alphaproteobacteria</taxon>
        <taxon>Rhodobacterales</taxon>
        <taxon>Roseobacteraceae</taxon>
        <taxon>Tranquillimonas</taxon>
    </lineage>
</organism>
<reference evidence="2 3" key="1">
    <citation type="submission" date="2016-10" db="EMBL/GenBank/DDBJ databases">
        <authorList>
            <person name="de Groot N.N."/>
        </authorList>
    </citation>
    <scope>NUCLEOTIDE SEQUENCE [LARGE SCALE GENOMIC DNA]</scope>
    <source>
        <strain evidence="2 3">DSM 19547</strain>
    </source>
</reference>
<gene>
    <name evidence="2" type="ORF">SAMN04488047_109144</name>
</gene>
<dbReference type="Pfam" id="PF20057">
    <property type="entry name" value="DUF6456"/>
    <property type="match status" value="1"/>
</dbReference>
<protein>
    <recommendedName>
        <fullName evidence="1">DUF6456 domain-containing protein</fullName>
    </recommendedName>
</protein>
<dbReference type="OrthoDB" id="7476630at2"/>
<evidence type="ECO:0000313" key="3">
    <source>
        <dbReference type="Proteomes" id="UP000199356"/>
    </source>
</evidence>
<evidence type="ECO:0000313" key="2">
    <source>
        <dbReference type="EMBL" id="SFP63283.1"/>
    </source>
</evidence>
<dbReference type="AlphaFoldDB" id="A0A1I5RXW2"/>
<evidence type="ECO:0000259" key="1">
    <source>
        <dbReference type="Pfam" id="PF20057"/>
    </source>
</evidence>
<dbReference type="RefSeq" id="WP_093422426.1">
    <property type="nucleotide sequence ID" value="NZ_FOXA01000009.1"/>
</dbReference>
<dbReference type="EMBL" id="FOXA01000009">
    <property type="protein sequence ID" value="SFP63283.1"/>
    <property type="molecule type" value="Genomic_DNA"/>
</dbReference>
<dbReference type="Proteomes" id="UP000199356">
    <property type="component" value="Unassembled WGS sequence"/>
</dbReference>
<proteinExistence type="predicted"/>
<dbReference type="InterPro" id="IPR045599">
    <property type="entry name" value="DUF6456"/>
</dbReference>
<feature type="domain" description="DUF6456" evidence="1">
    <location>
        <begin position="200"/>
        <end position="335"/>
    </location>
</feature>
<sequence length="345" mass="37937">MTNRMPQDGLPEWLPQAARIYLAHVDGGQSCRALARRADCHASTILRQVRRIEARRDDPLIDHALRRLERRAHQGTTAMTDIAADIDSPDLDREALRILRRLAEPDACLAVAPGMENAVVVREPKGGETLRTAVVARSVAEAMALRNWIAARGRGRVARYRLTSAGRAALKRAMAGKGEAPFAAQHRDMVERGPRTKRIRCNMAESPLVGLSRRKDRDGRPFLAAELVRAGERLREDFELAQMGPRVTQNWERFLTAGTDGGPAAARDGGGSEAARTRVNAALTDLGPGLGDVVLRACCFLEGMEAIEKRMGWAARSGKIVLRIGLERLLRHYDERHGGHPPLVG</sequence>
<dbReference type="STRING" id="441119.SAMN04488047_109144"/>
<accession>A0A1I5RXW2</accession>
<keyword evidence="3" id="KW-1185">Reference proteome</keyword>
<name>A0A1I5RXW2_9RHOB</name>